<dbReference type="EMBL" id="PPXD01000026">
    <property type="protein sequence ID" value="POH62519.1"/>
    <property type="molecule type" value="Genomic_DNA"/>
</dbReference>
<dbReference type="InterPro" id="IPR052716">
    <property type="entry name" value="MOSC_domain"/>
</dbReference>
<dbReference type="SUPFAM" id="SSF50800">
    <property type="entry name" value="PK beta-barrel domain-like"/>
    <property type="match status" value="1"/>
</dbReference>
<evidence type="ECO:0000259" key="2">
    <source>
        <dbReference type="PROSITE" id="PS51340"/>
    </source>
</evidence>
<dbReference type="AlphaFoldDB" id="A0A2S3ZAD8"/>
<accession>A0A2S3ZAD8</accession>
<evidence type="ECO:0000256" key="1">
    <source>
        <dbReference type="SAM" id="MobiDB-lite"/>
    </source>
</evidence>
<dbReference type="GO" id="GO:0030170">
    <property type="term" value="F:pyridoxal phosphate binding"/>
    <property type="evidence" value="ECO:0007669"/>
    <property type="project" value="InterPro"/>
</dbReference>
<dbReference type="Pfam" id="PF03473">
    <property type="entry name" value="MOSC"/>
    <property type="match status" value="1"/>
</dbReference>
<feature type="region of interest" description="Disordered" evidence="1">
    <location>
        <begin position="1"/>
        <end position="28"/>
    </location>
</feature>
<feature type="domain" description="MOSC" evidence="2">
    <location>
        <begin position="36"/>
        <end position="185"/>
    </location>
</feature>
<gene>
    <name evidence="3" type="ORF">C3B61_16870</name>
</gene>
<organism evidence="3 4">
    <name type="scientific">Cryobacterium zongtaii</name>
    <dbReference type="NCBI Taxonomy" id="1259217"/>
    <lineage>
        <taxon>Bacteria</taxon>
        <taxon>Bacillati</taxon>
        <taxon>Actinomycetota</taxon>
        <taxon>Actinomycetes</taxon>
        <taxon>Micrococcales</taxon>
        <taxon>Microbacteriaceae</taxon>
        <taxon>Cryobacterium</taxon>
    </lineage>
</organism>
<name>A0A2S3ZAD8_9MICO</name>
<dbReference type="PROSITE" id="PS51340">
    <property type="entry name" value="MOSC"/>
    <property type="match status" value="1"/>
</dbReference>
<reference evidence="3 4" key="1">
    <citation type="submission" date="2018-01" db="EMBL/GenBank/DDBJ databases">
        <title>Cryobacterium sp. nov., from glaciers in China.</title>
        <authorList>
            <person name="Liu Q."/>
            <person name="Xin Y.-H."/>
        </authorList>
    </citation>
    <scope>NUCLEOTIDE SEQUENCE [LARGE SCALE GENOMIC DNA]</scope>
    <source>
        <strain evidence="3 4">TMN-42</strain>
    </source>
</reference>
<protein>
    <submittedName>
        <fullName evidence="3">MOSC domain-containing protein</fullName>
    </submittedName>
</protein>
<dbReference type="Proteomes" id="UP000237340">
    <property type="component" value="Unassembled WGS sequence"/>
</dbReference>
<evidence type="ECO:0000313" key="4">
    <source>
        <dbReference type="Proteomes" id="UP000237340"/>
    </source>
</evidence>
<dbReference type="RefSeq" id="WP_103461658.1">
    <property type="nucleotide sequence ID" value="NZ_PPXD01000026.1"/>
</dbReference>
<keyword evidence="4" id="KW-1185">Reference proteome</keyword>
<feature type="compositionally biased region" description="Polar residues" evidence="1">
    <location>
        <begin position="1"/>
        <end position="21"/>
    </location>
</feature>
<dbReference type="GO" id="GO:0003824">
    <property type="term" value="F:catalytic activity"/>
    <property type="evidence" value="ECO:0007669"/>
    <property type="project" value="InterPro"/>
</dbReference>
<proteinExistence type="predicted"/>
<dbReference type="InterPro" id="IPR005302">
    <property type="entry name" value="MoCF_Sase_C"/>
</dbReference>
<sequence>MSEQAGTAQRDGGTSEQQTGTIVAVSRDDRHRFSKPVVPSIRLVAGYGIEGDSHAGATTQHRYLIRTDPTRPNLTQVHLVRSELFAELAAEGFDVSPGQLGENVTTAGIDLLALPLGTRLYLGSDAAVEVTGMRDPCSMIDKFQSGLKKTLKHTDEAGRILRRAGIMAVVVADGTVAAGDELRVELPAGEPLPLGVV</sequence>
<dbReference type="InterPro" id="IPR011037">
    <property type="entry name" value="Pyrv_Knase-like_insert_dom_sf"/>
</dbReference>
<comment type="caution">
    <text evidence="3">The sequence shown here is derived from an EMBL/GenBank/DDBJ whole genome shotgun (WGS) entry which is preliminary data.</text>
</comment>
<dbReference type="PANTHER" id="PTHR36930:SF1">
    <property type="entry name" value="MOSC DOMAIN-CONTAINING PROTEIN"/>
    <property type="match status" value="1"/>
</dbReference>
<evidence type="ECO:0000313" key="3">
    <source>
        <dbReference type="EMBL" id="POH62519.1"/>
    </source>
</evidence>
<dbReference type="PANTHER" id="PTHR36930">
    <property type="entry name" value="METAL-SULFUR CLUSTER BIOSYNTHESIS PROTEINS YUAD-RELATED"/>
    <property type="match status" value="1"/>
</dbReference>
<dbReference type="GO" id="GO:0030151">
    <property type="term" value="F:molybdenum ion binding"/>
    <property type="evidence" value="ECO:0007669"/>
    <property type="project" value="InterPro"/>
</dbReference>
<dbReference type="Gene3D" id="2.40.33.20">
    <property type="entry name" value="PK beta-barrel domain-like"/>
    <property type="match status" value="1"/>
</dbReference>